<proteinExistence type="predicted"/>
<feature type="compositionally biased region" description="Basic and acidic residues" evidence="4">
    <location>
        <begin position="1365"/>
        <end position="1376"/>
    </location>
</feature>
<feature type="domain" description="RCC1-like" evidence="5">
    <location>
        <begin position="728"/>
        <end position="960"/>
    </location>
</feature>
<dbReference type="Pfam" id="PF12796">
    <property type="entry name" value="Ank_2"/>
    <property type="match status" value="1"/>
</dbReference>
<feature type="compositionally biased region" description="Basic residues" evidence="4">
    <location>
        <begin position="522"/>
        <end position="535"/>
    </location>
</feature>
<dbReference type="InterPro" id="IPR051625">
    <property type="entry name" value="Signaling_Regulatory_Domain"/>
</dbReference>
<feature type="compositionally biased region" description="Polar residues" evidence="4">
    <location>
        <begin position="295"/>
        <end position="306"/>
    </location>
</feature>
<dbReference type="PROSITE" id="PS50012">
    <property type="entry name" value="RCC1_3"/>
    <property type="match status" value="5"/>
</dbReference>
<feature type="region of interest" description="Disordered" evidence="4">
    <location>
        <begin position="1359"/>
        <end position="1397"/>
    </location>
</feature>
<feature type="repeat" description="RCC1" evidence="3">
    <location>
        <begin position="900"/>
        <end position="953"/>
    </location>
</feature>
<evidence type="ECO:0000256" key="2">
    <source>
        <dbReference type="PROSITE-ProRule" id="PRU00023"/>
    </source>
</evidence>
<dbReference type="InterPro" id="IPR000408">
    <property type="entry name" value="Reg_chr_condens"/>
</dbReference>
<sequence>MRRIQARVREAAEREIQASLAPTVPRPIHRRSIVPRDHLVAHRRLYEDYFAPKPRFGENVFRRRFRMHRPLFLRIVGALERRYGYFRVREDAASKPSHTPIQKCTAAMRQLAYGGTADMFDEYLHIGETTARDCLKYFCQGVREIFGDRHHRLYALGVEELSRYLERAGSNNDINVLRSSPLFNDQCMGVNPAVNFVANGNRHNMGYYLANGIYPMWPVFVKTIRCPTEEKRLYFAGRQEAARKDVERAFVGSPYDVAVQWEVLMRWQEVFLGCPRGCPPGHPYHCGCPRRPETEYSSPPQTQSSGVPGGYRSYAIDDQDAPEGQYGWTPEPRPTAPSQTPTPPTRGVCTPCTPAEMDKLFAAYLEISEDPMIGTNQSGDHFWWRIASRYNENRPPRTIERNESMVRNAIYRANEEIGKFNGYFLQEERSAGSGWSEVDIITAAMSTYQSMNYKPFKYLNVWQETRTHPKYRGGITSSSSSSSKRSRSVSLSDAGSEEVASQLAGANLGSPDAGPSGSQRRPQGRKKAAANRRRAATATANAPEPAPVPYAPPPSPTNSLWTLLAQLNMADRSTMTPSQLRSHEAMIFGLQRQLGKSTAVSVVFLPESRQKKWGQTHNRAGSVPDVDSALVMLQKNGGNINARNLFGLTPLHIATWRNHIAVVRRLLEEGADPNARDGESGWSSLHRALHFGHLAVACVLLQFGASLTLGDSKSRTPVDLLSGPVLQAIGNDNSLVNTEVFSWGSGVNYQLGTGNAHIQKLPCKVESLHGSFIKSISAAKFHSVAVSARGEVYTWGFGRGGRLGHPDFDIHSGQAAVITPRQVTMGLGARRVKAVAAAKHHTVVVTEGGEVFTWGSNREGQLGYTSVDSQPTPRRVSSLKARIMAVSAANKHTAVVSEAGEIYTWGCNREGQLGYGTSNSASNYSPRVVAYLKGKHLVGVSAAKYHTIVLGSDGEVFTWGHRLVNPRRVTIARNIKKAGNTVLKFHRKERLTVVAIAAGMTHSIALTDDGSLFYWSSSDPELQCLQLHSLCGKGIASISAGKYWTAAVTVTGDTYMWDGKKGQDSPPTPARLHGVKKATSVSVGETHLLIVSSLYHPGFLPQFAGGSPKQKVKAELDELREDFMFDDVENEDVFSNMKDDIEYSALPRSRNSYEKPSIPSLKSLCEKVAAEHLVEPRNAIQVLEIADSLGADDLKRYCEEIVIRNLDYILAVAVQTFIGTSFDILIDLEKLLDLKSSEPWSCRQLPTPTAKFPAILNSEDENVEDDTLRTRNDGTEGLNFCNEGTRRLDGFLQSDDAAVEGVHKRIRALRKKLQQIELLEEKQSRGHLLDGQQISKLVMRSALENSLAELGSPIETVHTKASSVVDERGSRKAESRKQRRKNKGKAAQKEEGSSKLAIDSEPGIVKGFLDAEVREETNKVQEKAANSGNFVAIHGTRIPESHSKKAVNIPLDATASPTASKKKNRKGGLSMFLSGALDDVPKSVAPPPPVVMPKSEGPAWGGAKASQGSKSLRIIQDEQSKTETKPTKKKESEDHAEGNNGKLPQRSIICSSPIAMAPARKASLPDGDGNTPSWAASGTPPSLSRPSLRDIQFQQGKKQQLGVSHSPQNSTTGFSVMNGLGSPSESAGLNRWFKPEVDAPSSIRSIQMEERAIKDLKRFYSNVRIVKNQL</sequence>
<dbReference type="Pfam" id="PF25390">
    <property type="entry name" value="WD40_RLD"/>
    <property type="match status" value="1"/>
</dbReference>
<dbReference type="PANTHER" id="PTHR22872">
    <property type="entry name" value="BTK-BINDING PROTEIN-RELATED"/>
    <property type="match status" value="1"/>
</dbReference>
<feature type="compositionally biased region" description="Polar residues" evidence="4">
    <location>
        <begin position="1570"/>
        <end position="1585"/>
    </location>
</feature>
<dbReference type="PROSITE" id="PS50088">
    <property type="entry name" value="ANK_REPEAT"/>
    <property type="match status" value="2"/>
</dbReference>
<dbReference type="Pfam" id="PF04827">
    <property type="entry name" value="Plant_tran"/>
    <property type="match status" value="1"/>
</dbReference>
<reference evidence="6" key="1">
    <citation type="submission" date="2018-01" db="EMBL/GenBank/DDBJ databases">
        <authorList>
            <person name="Mao J.F."/>
        </authorList>
    </citation>
    <scope>NUCLEOTIDE SEQUENCE</scope>
    <source>
        <strain evidence="6">Huo1</strain>
        <tissue evidence="6">Leaf</tissue>
    </source>
</reference>
<dbReference type="SUPFAM" id="SSF48403">
    <property type="entry name" value="Ankyrin repeat"/>
    <property type="match status" value="1"/>
</dbReference>
<name>A0A8X9A3H6_SALSN</name>
<gene>
    <name evidence="6" type="ORF">SASPL_111604</name>
</gene>
<feature type="repeat" description="RCC1" evidence="3">
    <location>
        <begin position="738"/>
        <end position="789"/>
    </location>
</feature>
<dbReference type="EMBL" id="PNBA02000004">
    <property type="protein sequence ID" value="KAG6427362.1"/>
    <property type="molecule type" value="Genomic_DNA"/>
</dbReference>
<keyword evidence="7" id="KW-1185">Reference proteome</keyword>
<evidence type="ECO:0000313" key="7">
    <source>
        <dbReference type="Proteomes" id="UP000298416"/>
    </source>
</evidence>
<evidence type="ECO:0000259" key="5">
    <source>
        <dbReference type="Pfam" id="PF25390"/>
    </source>
</evidence>
<reference evidence="6" key="2">
    <citation type="submission" date="2020-08" db="EMBL/GenBank/DDBJ databases">
        <title>Plant Genome Project.</title>
        <authorList>
            <person name="Zhang R.-G."/>
        </authorList>
    </citation>
    <scope>NUCLEOTIDE SEQUENCE</scope>
    <source>
        <strain evidence="6">Huo1</strain>
        <tissue evidence="6">Leaf</tissue>
    </source>
</reference>
<dbReference type="SMART" id="SM00248">
    <property type="entry name" value="ANK"/>
    <property type="match status" value="2"/>
</dbReference>
<keyword evidence="1" id="KW-0677">Repeat</keyword>
<dbReference type="InterPro" id="IPR009091">
    <property type="entry name" value="RCC1/BLIP-II"/>
</dbReference>
<feature type="repeat" description="ANK" evidence="2">
    <location>
        <begin position="680"/>
        <end position="712"/>
    </location>
</feature>
<feature type="compositionally biased region" description="Low complexity" evidence="4">
    <location>
        <begin position="477"/>
        <end position="492"/>
    </location>
</feature>
<feature type="region of interest" description="Disordered" evidence="4">
    <location>
        <begin position="1477"/>
        <end position="1629"/>
    </location>
</feature>
<feature type="compositionally biased region" description="Basic residues" evidence="4">
    <location>
        <begin position="1377"/>
        <end position="1386"/>
    </location>
</feature>
<evidence type="ECO:0000256" key="3">
    <source>
        <dbReference type="PROSITE-ProRule" id="PRU00235"/>
    </source>
</evidence>
<feature type="repeat" description="RCC1" evidence="3">
    <location>
        <begin position="790"/>
        <end position="848"/>
    </location>
</feature>
<dbReference type="SUPFAM" id="SSF50985">
    <property type="entry name" value="RCC1/BLIP-II"/>
    <property type="match status" value="2"/>
</dbReference>
<comment type="caution">
    <text evidence="6">The sequence shown here is derived from an EMBL/GenBank/DDBJ whole genome shotgun (WGS) entry which is preliminary data.</text>
</comment>
<dbReference type="Gene3D" id="1.25.40.20">
    <property type="entry name" value="Ankyrin repeat-containing domain"/>
    <property type="match status" value="1"/>
</dbReference>
<feature type="compositionally biased region" description="Polar residues" evidence="4">
    <location>
        <begin position="1592"/>
        <end position="1627"/>
    </location>
</feature>
<dbReference type="PANTHER" id="PTHR22872:SF2">
    <property type="entry name" value="INHIBITOR OF BRUTON TYROSINE KINASE"/>
    <property type="match status" value="1"/>
</dbReference>
<evidence type="ECO:0000313" key="6">
    <source>
        <dbReference type="EMBL" id="KAG6427362.1"/>
    </source>
</evidence>
<dbReference type="InterPro" id="IPR058923">
    <property type="entry name" value="RCC1-like_dom"/>
</dbReference>
<dbReference type="Gene3D" id="2.130.10.30">
    <property type="entry name" value="Regulator of chromosome condensation 1/beta-lactamase-inhibitor protein II"/>
    <property type="match status" value="2"/>
</dbReference>
<evidence type="ECO:0000256" key="4">
    <source>
        <dbReference type="SAM" id="MobiDB-lite"/>
    </source>
</evidence>
<dbReference type="InterPro" id="IPR036770">
    <property type="entry name" value="Ankyrin_rpt-contain_sf"/>
</dbReference>
<keyword evidence="2" id="KW-0040">ANK repeat</keyword>
<dbReference type="PRINTS" id="PR00633">
    <property type="entry name" value="RCCNDNSATION"/>
</dbReference>
<feature type="repeat" description="RCC1" evidence="3">
    <location>
        <begin position="954"/>
        <end position="1009"/>
    </location>
</feature>
<dbReference type="PROSITE" id="PS50297">
    <property type="entry name" value="ANK_REP_REGION"/>
    <property type="match status" value="2"/>
</dbReference>
<feature type="compositionally biased region" description="Pro residues" evidence="4">
    <location>
        <begin position="331"/>
        <end position="344"/>
    </location>
</feature>
<feature type="repeat" description="ANK" evidence="2">
    <location>
        <begin position="646"/>
        <end position="678"/>
    </location>
</feature>
<dbReference type="InterPro" id="IPR002110">
    <property type="entry name" value="Ankyrin_rpt"/>
</dbReference>
<evidence type="ECO:0000256" key="1">
    <source>
        <dbReference type="ARBA" id="ARBA00022737"/>
    </source>
</evidence>
<protein>
    <recommendedName>
        <fullName evidence="5">RCC1-like domain-containing protein</fullName>
    </recommendedName>
</protein>
<feature type="compositionally biased region" description="Pro residues" evidence="4">
    <location>
        <begin position="544"/>
        <end position="554"/>
    </location>
</feature>
<feature type="compositionally biased region" description="Basic and acidic residues" evidence="4">
    <location>
        <begin position="1515"/>
        <end position="1537"/>
    </location>
</feature>
<dbReference type="Proteomes" id="UP000298416">
    <property type="component" value="Unassembled WGS sequence"/>
</dbReference>
<feature type="region of interest" description="Disordered" evidence="4">
    <location>
        <begin position="470"/>
        <end position="554"/>
    </location>
</feature>
<dbReference type="InterPro" id="IPR006912">
    <property type="entry name" value="Harbinger_derived_prot"/>
</dbReference>
<organism evidence="6">
    <name type="scientific">Salvia splendens</name>
    <name type="common">Scarlet sage</name>
    <dbReference type="NCBI Taxonomy" id="180675"/>
    <lineage>
        <taxon>Eukaryota</taxon>
        <taxon>Viridiplantae</taxon>
        <taxon>Streptophyta</taxon>
        <taxon>Embryophyta</taxon>
        <taxon>Tracheophyta</taxon>
        <taxon>Spermatophyta</taxon>
        <taxon>Magnoliopsida</taxon>
        <taxon>eudicotyledons</taxon>
        <taxon>Gunneridae</taxon>
        <taxon>Pentapetalae</taxon>
        <taxon>asterids</taxon>
        <taxon>lamiids</taxon>
        <taxon>Lamiales</taxon>
        <taxon>Lamiaceae</taxon>
        <taxon>Nepetoideae</taxon>
        <taxon>Mentheae</taxon>
        <taxon>Salviinae</taxon>
        <taxon>Salvia</taxon>
        <taxon>Salvia subgen. Calosphace</taxon>
        <taxon>core Calosphace</taxon>
    </lineage>
</organism>
<accession>A0A8X9A3H6</accession>
<feature type="repeat" description="RCC1" evidence="3">
    <location>
        <begin position="849"/>
        <end position="899"/>
    </location>
</feature>
<feature type="region of interest" description="Disordered" evidence="4">
    <location>
        <begin position="292"/>
        <end position="346"/>
    </location>
</feature>